<sequence>MLMGNFDAPRLCNATRLSVKENALFIPINTLTKEQTRFLQQILSQLTSPSHLITTHVQEVINGVAGQQGRYREGDTKDPTRRLMLGTCAVFCSQDTAQRIGDPFGSSLGWFGSGRGGEGVTPNFDLVLRYPPLPTLHSPLRTFRDERTLREGGGFLVTITTDICQAYSATYTQRSAHTLKMRYIDRTRWLGTTCFRVPKLNCFPGNTGIDRTRGQRRVHAQKAMKLGSQSVASVSRPSVQQSSIRQLKAHYGNPLFVNPSMRRTNVESSLTGLPYIYPVFQLRPAGGVRACRVIQVRGDAMRAVACACVCVCGHNRAAALPHTPRGNIDKEGGVEGRRSRLHGGTRFTARRLARAAPVAMATNGPRPWLPRYSVMSVHDEASTLEINLRKNSLSLPAYILTGELSGMRPVNQSGAVVVQRLDYSPPTMANRVRFLAGVSFLKGTAYRLAAAKFE</sequence>
<evidence type="ECO:0000313" key="2">
    <source>
        <dbReference type="Proteomes" id="UP001159363"/>
    </source>
</evidence>
<name>A0ABQ9GIF5_9NEOP</name>
<evidence type="ECO:0000313" key="1">
    <source>
        <dbReference type="EMBL" id="KAJ8871796.1"/>
    </source>
</evidence>
<protein>
    <submittedName>
        <fullName evidence="1">Uncharacterized protein</fullName>
    </submittedName>
</protein>
<keyword evidence="2" id="KW-1185">Reference proteome</keyword>
<accession>A0ABQ9GIF5</accession>
<gene>
    <name evidence="1" type="ORF">PR048_028136</name>
</gene>
<proteinExistence type="predicted"/>
<organism evidence="1 2">
    <name type="scientific">Dryococelus australis</name>
    <dbReference type="NCBI Taxonomy" id="614101"/>
    <lineage>
        <taxon>Eukaryota</taxon>
        <taxon>Metazoa</taxon>
        <taxon>Ecdysozoa</taxon>
        <taxon>Arthropoda</taxon>
        <taxon>Hexapoda</taxon>
        <taxon>Insecta</taxon>
        <taxon>Pterygota</taxon>
        <taxon>Neoptera</taxon>
        <taxon>Polyneoptera</taxon>
        <taxon>Phasmatodea</taxon>
        <taxon>Verophasmatodea</taxon>
        <taxon>Anareolatae</taxon>
        <taxon>Phasmatidae</taxon>
        <taxon>Eurycanthinae</taxon>
        <taxon>Dryococelus</taxon>
    </lineage>
</organism>
<dbReference type="Proteomes" id="UP001159363">
    <property type="component" value="Chromosome 11"/>
</dbReference>
<reference evidence="1 2" key="1">
    <citation type="submission" date="2023-02" db="EMBL/GenBank/DDBJ databases">
        <title>LHISI_Scaffold_Assembly.</title>
        <authorList>
            <person name="Stuart O.P."/>
            <person name="Cleave R."/>
            <person name="Magrath M.J.L."/>
            <person name="Mikheyev A.S."/>
        </authorList>
    </citation>
    <scope>NUCLEOTIDE SEQUENCE [LARGE SCALE GENOMIC DNA]</scope>
    <source>
        <strain evidence="1">Daus_M_001</strain>
        <tissue evidence="1">Leg muscle</tissue>
    </source>
</reference>
<comment type="caution">
    <text evidence="1">The sequence shown here is derived from an EMBL/GenBank/DDBJ whole genome shotgun (WGS) entry which is preliminary data.</text>
</comment>
<dbReference type="EMBL" id="JARBHB010000012">
    <property type="protein sequence ID" value="KAJ8871796.1"/>
    <property type="molecule type" value="Genomic_DNA"/>
</dbReference>